<keyword evidence="4 6" id="KW-1133">Transmembrane helix</keyword>
<dbReference type="GO" id="GO:0001836">
    <property type="term" value="P:release of cytochrome c from mitochondria"/>
    <property type="evidence" value="ECO:0007669"/>
    <property type="project" value="TreeGrafter"/>
</dbReference>
<sequence length="108" mass="10094">MKLRLDLLSSFRFNNADDVEINTVTTPASVTAVPLVLGAVGFTAAGVAAGSYAAGMMSATAVANGGAVAAGSAVAVLQSIGAAGLSGTASAAVASLGGTAGALLGLIL</sequence>
<dbReference type="GeneTree" id="ENSGT00940000165614"/>
<reference evidence="7 8" key="1">
    <citation type="submission" date="2019-04" db="EMBL/GenBank/DDBJ databases">
        <authorList>
            <consortium name="Wellcome Sanger Institute Data Sharing"/>
        </authorList>
    </citation>
    <scope>NUCLEOTIDE SEQUENCE [LARGE SCALE GENOMIC DNA]</scope>
</reference>
<keyword evidence="3 6" id="KW-0812">Transmembrane</keyword>
<dbReference type="InterPro" id="IPR009311">
    <property type="entry name" value="IFI6/IFI27-like"/>
</dbReference>
<feature type="transmembrane region" description="Helical" evidence="6">
    <location>
        <begin position="61"/>
        <end position="83"/>
    </location>
</feature>
<dbReference type="PANTHER" id="PTHR16932">
    <property type="entry name" value="INTERFERON ALPHA-INDUCIBLE PROTEIN 27"/>
    <property type="match status" value="1"/>
</dbReference>
<comment type="similarity">
    <text evidence="2">Belongs to the IFI6/IFI27 family.</text>
</comment>
<dbReference type="Gene3D" id="6.10.110.10">
    <property type="match status" value="1"/>
</dbReference>
<feature type="transmembrane region" description="Helical" evidence="6">
    <location>
        <begin position="32"/>
        <end position="54"/>
    </location>
</feature>
<evidence type="ECO:0000313" key="7">
    <source>
        <dbReference type="Ensembl" id="ENSSFOP00015064195.1"/>
    </source>
</evidence>
<evidence type="ECO:0000256" key="6">
    <source>
        <dbReference type="SAM" id="Phobius"/>
    </source>
</evidence>
<dbReference type="AlphaFoldDB" id="A0A8C9VRQ5"/>
<feature type="transmembrane region" description="Helical" evidence="6">
    <location>
        <begin position="89"/>
        <end position="107"/>
    </location>
</feature>
<evidence type="ECO:0000256" key="4">
    <source>
        <dbReference type="ARBA" id="ARBA00022989"/>
    </source>
</evidence>
<keyword evidence="8" id="KW-1185">Reference proteome</keyword>
<accession>A0A8C9VRQ5</accession>
<evidence type="ECO:0000256" key="5">
    <source>
        <dbReference type="ARBA" id="ARBA00023136"/>
    </source>
</evidence>
<reference evidence="7" key="3">
    <citation type="submission" date="2025-09" db="UniProtKB">
        <authorList>
            <consortium name="Ensembl"/>
        </authorList>
    </citation>
    <scope>IDENTIFICATION</scope>
</reference>
<proteinExistence type="inferred from homology"/>
<dbReference type="InterPro" id="IPR038213">
    <property type="entry name" value="IFI6/IFI27-like_sf"/>
</dbReference>
<dbReference type="Ensembl" id="ENSSFOT00015070600.1">
    <property type="protein sequence ID" value="ENSSFOP00015064195.1"/>
    <property type="gene ID" value="ENSSFOG00015031447.1"/>
</dbReference>
<organism evidence="7 8">
    <name type="scientific">Scleropages formosus</name>
    <name type="common">Asian bonytongue</name>
    <name type="synonym">Osteoglossum formosum</name>
    <dbReference type="NCBI Taxonomy" id="113540"/>
    <lineage>
        <taxon>Eukaryota</taxon>
        <taxon>Metazoa</taxon>
        <taxon>Chordata</taxon>
        <taxon>Craniata</taxon>
        <taxon>Vertebrata</taxon>
        <taxon>Euteleostomi</taxon>
        <taxon>Actinopterygii</taxon>
        <taxon>Neopterygii</taxon>
        <taxon>Teleostei</taxon>
        <taxon>Osteoglossocephala</taxon>
        <taxon>Osteoglossomorpha</taxon>
        <taxon>Osteoglossiformes</taxon>
        <taxon>Osteoglossidae</taxon>
        <taxon>Scleropages</taxon>
    </lineage>
</organism>
<name>A0A8C9VRQ5_SCLFO</name>
<evidence type="ECO:0000313" key="8">
    <source>
        <dbReference type="Proteomes" id="UP000694397"/>
    </source>
</evidence>
<keyword evidence="5 6" id="KW-0472">Membrane</keyword>
<comment type="subcellular location">
    <subcellularLocation>
        <location evidence="1">Membrane</location>
        <topology evidence="1">Multi-pass membrane protein</topology>
    </subcellularLocation>
</comment>
<evidence type="ECO:0000256" key="3">
    <source>
        <dbReference type="ARBA" id="ARBA00022692"/>
    </source>
</evidence>
<dbReference type="PANTHER" id="PTHR16932:SF18">
    <property type="entry name" value="INTERFERON, ALPHA-INDUCIBLE PROTEIN 27-LIKE 2"/>
    <property type="match status" value="1"/>
</dbReference>
<reference evidence="7" key="2">
    <citation type="submission" date="2025-08" db="UniProtKB">
        <authorList>
            <consortium name="Ensembl"/>
        </authorList>
    </citation>
    <scope>IDENTIFICATION</scope>
</reference>
<protein>
    <submittedName>
        <fullName evidence="7">Uncharacterized protein</fullName>
    </submittedName>
</protein>
<dbReference type="GO" id="GO:0031966">
    <property type="term" value="C:mitochondrial membrane"/>
    <property type="evidence" value="ECO:0007669"/>
    <property type="project" value="TreeGrafter"/>
</dbReference>
<dbReference type="Pfam" id="PF06140">
    <property type="entry name" value="Ifi-6-16"/>
    <property type="match status" value="1"/>
</dbReference>
<evidence type="ECO:0000256" key="1">
    <source>
        <dbReference type="ARBA" id="ARBA00004141"/>
    </source>
</evidence>
<evidence type="ECO:0000256" key="2">
    <source>
        <dbReference type="ARBA" id="ARBA00007262"/>
    </source>
</evidence>
<dbReference type="GO" id="GO:0097193">
    <property type="term" value="P:intrinsic apoptotic signaling pathway"/>
    <property type="evidence" value="ECO:0007669"/>
    <property type="project" value="TreeGrafter"/>
</dbReference>
<dbReference type="Proteomes" id="UP000694397">
    <property type="component" value="Chromosome 15"/>
</dbReference>